<feature type="region of interest" description="Disordered" evidence="4">
    <location>
        <begin position="1"/>
        <end position="39"/>
    </location>
</feature>
<evidence type="ECO:0000256" key="2">
    <source>
        <dbReference type="ARBA" id="ARBA00023110"/>
    </source>
</evidence>
<feature type="compositionally biased region" description="Basic and acidic residues" evidence="4">
    <location>
        <begin position="1"/>
        <end position="20"/>
    </location>
</feature>
<dbReference type="PANTHER" id="PTHR45625:SF4">
    <property type="entry name" value="PEPTIDYLPROLYL ISOMERASE DOMAIN AND WD REPEAT-CONTAINING PROTEIN 1"/>
    <property type="match status" value="1"/>
</dbReference>
<dbReference type="PRINTS" id="PR00153">
    <property type="entry name" value="CSAPPISMRASE"/>
</dbReference>
<dbReference type="InterPro" id="IPR002130">
    <property type="entry name" value="Cyclophilin-type_PPIase_dom"/>
</dbReference>
<name>A0AA36MGX9_9DINO</name>
<dbReference type="Proteomes" id="UP001178507">
    <property type="component" value="Unassembled WGS sequence"/>
</dbReference>
<keyword evidence="7" id="KW-1185">Reference proteome</keyword>
<comment type="caution">
    <text evidence="6">The sequence shown here is derived from an EMBL/GenBank/DDBJ whole genome shotgun (WGS) entry which is preliminary data.</text>
</comment>
<evidence type="ECO:0000313" key="7">
    <source>
        <dbReference type="Proteomes" id="UP001178507"/>
    </source>
</evidence>
<dbReference type="InterPro" id="IPR029000">
    <property type="entry name" value="Cyclophilin-like_dom_sf"/>
</dbReference>
<evidence type="ECO:0000256" key="3">
    <source>
        <dbReference type="ARBA" id="ARBA00023235"/>
    </source>
</evidence>
<evidence type="ECO:0000259" key="5">
    <source>
        <dbReference type="PROSITE" id="PS50072"/>
    </source>
</evidence>
<accession>A0AA36MGX9</accession>
<dbReference type="Gene3D" id="2.40.100.10">
    <property type="entry name" value="Cyclophilin-like"/>
    <property type="match status" value="1"/>
</dbReference>
<feature type="domain" description="PPIase cyclophilin-type" evidence="5">
    <location>
        <begin position="169"/>
        <end position="304"/>
    </location>
</feature>
<organism evidence="6 7">
    <name type="scientific">Effrenium voratum</name>
    <dbReference type="NCBI Taxonomy" id="2562239"/>
    <lineage>
        <taxon>Eukaryota</taxon>
        <taxon>Sar</taxon>
        <taxon>Alveolata</taxon>
        <taxon>Dinophyceae</taxon>
        <taxon>Suessiales</taxon>
        <taxon>Symbiodiniaceae</taxon>
        <taxon>Effrenium</taxon>
    </lineage>
</organism>
<dbReference type="PANTHER" id="PTHR45625">
    <property type="entry name" value="PEPTIDYL-PROLYL CIS-TRANS ISOMERASE-RELATED"/>
    <property type="match status" value="1"/>
</dbReference>
<protein>
    <recommendedName>
        <fullName evidence="1">peptidylprolyl isomerase</fullName>
        <ecNumber evidence="1">5.2.1.8</ecNumber>
    </recommendedName>
</protein>
<dbReference type="InterPro" id="IPR044666">
    <property type="entry name" value="Cyclophilin_A-like"/>
</dbReference>
<sequence>MEARSVGDAARRLFDRRRFPAEPQVEDNEDAQAKDKKCGRAKQARAAKLSAATDYLTSEKEAVQATVEGFHETQYEQHLRHIVAEYGGSFTQSKPGTPLIFAEADDKVMYFANEKVFMEWLLVNYKYEDNTNFALYKRMANKALKTAKEQSGRSYCALNFVEGDSKEMVQLELFDQEAPELAQNFLKLLSHAKFDGHPVHRVKAGSWIQAGDLVDGSGKHSEAAAGGALRHESFTVPHDRPGLVGMCCHGKDTIGSQFYITLRELPFLDGKFCVIGRVISGMRTIIRVGKMATKNERPAEDVKIFAEPSMTLPAGTPAPESPRG</sequence>
<gene>
    <name evidence="6" type="ORF">EVOR1521_LOCUS1407</name>
</gene>
<dbReference type="SUPFAM" id="SSF50891">
    <property type="entry name" value="Cyclophilin-like"/>
    <property type="match status" value="1"/>
</dbReference>
<keyword evidence="3" id="KW-0413">Isomerase</keyword>
<dbReference type="GO" id="GO:0003755">
    <property type="term" value="F:peptidyl-prolyl cis-trans isomerase activity"/>
    <property type="evidence" value="ECO:0007669"/>
    <property type="project" value="UniProtKB-KW"/>
</dbReference>
<keyword evidence="2" id="KW-0697">Rotamase</keyword>
<evidence type="ECO:0000256" key="1">
    <source>
        <dbReference type="ARBA" id="ARBA00013194"/>
    </source>
</evidence>
<proteinExistence type="predicted"/>
<evidence type="ECO:0000313" key="6">
    <source>
        <dbReference type="EMBL" id="CAJ1370966.1"/>
    </source>
</evidence>
<dbReference type="EC" id="5.2.1.8" evidence="1"/>
<dbReference type="PROSITE" id="PS50072">
    <property type="entry name" value="CSA_PPIASE_2"/>
    <property type="match status" value="1"/>
</dbReference>
<dbReference type="CDD" id="cd00317">
    <property type="entry name" value="cyclophilin"/>
    <property type="match status" value="1"/>
</dbReference>
<dbReference type="Pfam" id="PF00160">
    <property type="entry name" value="Pro_isomerase"/>
    <property type="match status" value="1"/>
</dbReference>
<dbReference type="AlphaFoldDB" id="A0AA36MGX9"/>
<dbReference type="EMBL" id="CAUJNA010000047">
    <property type="protein sequence ID" value="CAJ1370966.1"/>
    <property type="molecule type" value="Genomic_DNA"/>
</dbReference>
<reference evidence="6" key="1">
    <citation type="submission" date="2023-08" db="EMBL/GenBank/DDBJ databases">
        <authorList>
            <person name="Chen Y."/>
            <person name="Shah S."/>
            <person name="Dougan E. K."/>
            <person name="Thang M."/>
            <person name="Chan C."/>
        </authorList>
    </citation>
    <scope>NUCLEOTIDE SEQUENCE</scope>
</reference>
<evidence type="ECO:0000256" key="4">
    <source>
        <dbReference type="SAM" id="MobiDB-lite"/>
    </source>
</evidence>